<evidence type="ECO:0000256" key="1">
    <source>
        <dbReference type="SAM" id="Phobius"/>
    </source>
</evidence>
<dbReference type="EMBL" id="BAABDO010000028">
    <property type="protein sequence ID" value="GAA4138845.1"/>
    <property type="molecule type" value="Genomic_DNA"/>
</dbReference>
<keyword evidence="1" id="KW-1133">Transmembrane helix</keyword>
<proteinExistence type="predicted"/>
<gene>
    <name evidence="2" type="ORF">GCM10022416_24640</name>
</gene>
<sequence length="69" mass="7078">MCGVGLAPPEFGELACWGGGPAPPRFGGMSGRRRMKILIALMVAVLAAGALPPPHNPANALTGHLYEGR</sequence>
<name>A0ABP7YNF2_9ACTN</name>
<evidence type="ECO:0000313" key="2">
    <source>
        <dbReference type="EMBL" id="GAA4138845.1"/>
    </source>
</evidence>
<reference evidence="3" key="1">
    <citation type="journal article" date="2019" name="Int. J. Syst. Evol. Microbiol.">
        <title>The Global Catalogue of Microorganisms (GCM) 10K type strain sequencing project: providing services to taxonomists for standard genome sequencing and annotation.</title>
        <authorList>
            <consortium name="The Broad Institute Genomics Platform"/>
            <consortium name="The Broad Institute Genome Sequencing Center for Infectious Disease"/>
            <person name="Wu L."/>
            <person name="Ma J."/>
        </authorList>
    </citation>
    <scope>NUCLEOTIDE SEQUENCE [LARGE SCALE GENOMIC DNA]</scope>
    <source>
        <strain evidence="3">JCM 17316</strain>
    </source>
</reference>
<organism evidence="2 3">
    <name type="scientific">Actinomadura keratinilytica</name>
    <dbReference type="NCBI Taxonomy" id="547461"/>
    <lineage>
        <taxon>Bacteria</taxon>
        <taxon>Bacillati</taxon>
        <taxon>Actinomycetota</taxon>
        <taxon>Actinomycetes</taxon>
        <taxon>Streptosporangiales</taxon>
        <taxon>Thermomonosporaceae</taxon>
        <taxon>Actinomadura</taxon>
    </lineage>
</organism>
<feature type="transmembrane region" description="Helical" evidence="1">
    <location>
        <begin position="35"/>
        <end position="52"/>
    </location>
</feature>
<accession>A0ABP7YNF2</accession>
<protein>
    <submittedName>
        <fullName evidence="2">Uncharacterized protein</fullName>
    </submittedName>
</protein>
<evidence type="ECO:0000313" key="3">
    <source>
        <dbReference type="Proteomes" id="UP001500266"/>
    </source>
</evidence>
<comment type="caution">
    <text evidence="2">The sequence shown here is derived from an EMBL/GenBank/DDBJ whole genome shotgun (WGS) entry which is preliminary data.</text>
</comment>
<keyword evidence="3" id="KW-1185">Reference proteome</keyword>
<dbReference type="Proteomes" id="UP001500266">
    <property type="component" value="Unassembled WGS sequence"/>
</dbReference>
<keyword evidence="1" id="KW-0812">Transmembrane</keyword>
<keyword evidence="1" id="KW-0472">Membrane</keyword>